<dbReference type="InterPro" id="IPR006694">
    <property type="entry name" value="Fatty_acid_hydroxylase"/>
</dbReference>
<proteinExistence type="predicted"/>
<dbReference type="Proteomes" id="UP000076715">
    <property type="component" value="Unassembled WGS sequence"/>
</dbReference>
<dbReference type="GO" id="GO:0012505">
    <property type="term" value="C:endomembrane system"/>
    <property type="evidence" value="ECO:0007669"/>
    <property type="project" value="UniProtKB-SubCell"/>
</dbReference>
<feature type="transmembrane region" description="Helical" evidence="7">
    <location>
        <begin position="84"/>
        <end position="105"/>
    </location>
</feature>
<evidence type="ECO:0000256" key="3">
    <source>
        <dbReference type="ARBA" id="ARBA00022989"/>
    </source>
</evidence>
<dbReference type="GO" id="GO:0008610">
    <property type="term" value="P:lipid biosynthetic process"/>
    <property type="evidence" value="ECO:0007669"/>
    <property type="project" value="InterPro"/>
</dbReference>
<dbReference type="GO" id="GO:0016020">
    <property type="term" value="C:membrane"/>
    <property type="evidence" value="ECO:0007669"/>
    <property type="project" value="GOC"/>
</dbReference>
<reference evidence="9 10" key="1">
    <citation type="submission" date="2016-01" db="EMBL/GenBank/DDBJ databases">
        <title>The draft genome sequence of Aquimarina sp. RZW4-3-2.</title>
        <authorList>
            <person name="Wang Y."/>
        </authorList>
    </citation>
    <scope>NUCLEOTIDE SEQUENCE [LARGE SCALE GENOMIC DNA]</scope>
    <source>
        <strain evidence="9 10">RZW4-3-2</strain>
    </source>
</reference>
<comment type="subcellular location">
    <subcellularLocation>
        <location evidence="1">Endomembrane system</location>
        <topology evidence="1">Multi-pass membrane protein</topology>
    </subcellularLocation>
</comment>
<dbReference type="EMBL" id="LQRT01000001">
    <property type="protein sequence ID" value="KZS42899.1"/>
    <property type="molecule type" value="Genomic_DNA"/>
</dbReference>
<feature type="transmembrane region" description="Helical" evidence="7">
    <location>
        <begin position="126"/>
        <end position="149"/>
    </location>
</feature>
<dbReference type="GO" id="GO:0005506">
    <property type="term" value="F:iron ion binding"/>
    <property type="evidence" value="ECO:0007669"/>
    <property type="project" value="InterPro"/>
</dbReference>
<dbReference type="PANTHER" id="PTHR21624:SF1">
    <property type="entry name" value="ALKYLGLYCEROL MONOOXYGENASE"/>
    <property type="match status" value="1"/>
</dbReference>
<evidence type="ECO:0000259" key="8">
    <source>
        <dbReference type="Pfam" id="PF04116"/>
    </source>
</evidence>
<feature type="domain" description="Fatty acid hydroxylase" evidence="8">
    <location>
        <begin position="87"/>
        <end position="222"/>
    </location>
</feature>
<dbReference type="AlphaFoldDB" id="A0A163D0B2"/>
<name>A0A163D0B2_9FLAO</name>
<keyword evidence="3 7" id="KW-1133">Transmembrane helix</keyword>
<evidence type="ECO:0000256" key="2">
    <source>
        <dbReference type="ARBA" id="ARBA00022692"/>
    </source>
</evidence>
<dbReference type="GO" id="GO:0006643">
    <property type="term" value="P:membrane lipid metabolic process"/>
    <property type="evidence" value="ECO:0007669"/>
    <property type="project" value="TreeGrafter"/>
</dbReference>
<keyword evidence="2 7" id="KW-0812">Transmembrane</keyword>
<evidence type="ECO:0000256" key="5">
    <source>
        <dbReference type="ARBA" id="ARBA00023098"/>
    </source>
</evidence>
<keyword evidence="4" id="KW-0560">Oxidoreductase</keyword>
<dbReference type="STRING" id="1642818.AWE51_16160"/>
<keyword evidence="6 7" id="KW-0472">Membrane</keyword>
<dbReference type="RefSeq" id="WP_066308150.1">
    <property type="nucleotide sequence ID" value="NZ_LQRT01000001.1"/>
</dbReference>
<protein>
    <recommendedName>
        <fullName evidence="8">Fatty acid hydroxylase domain-containing protein</fullName>
    </recommendedName>
</protein>
<accession>A0A163D0B2</accession>
<evidence type="ECO:0000256" key="4">
    <source>
        <dbReference type="ARBA" id="ARBA00023002"/>
    </source>
</evidence>
<dbReference type="PANTHER" id="PTHR21624">
    <property type="entry name" value="STEROL DESATURASE-RELATED PROTEIN"/>
    <property type="match status" value="1"/>
</dbReference>
<evidence type="ECO:0000313" key="10">
    <source>
        <dbReference type="Proteomes" id="UP000076715"/>
    </source>
</evidence>
<comment type="caution">
    <text evidence="9">The sequence shown here is derived from an EMBL/GenBank/DDBJ whole genome shotgun (WGS) entry which is preliminary data.</text>
</comment>
<evidence type="ECO:0000313" key="9">
    <source>
        <dbReference type="EMBL" id="KZS42899.1"/>
    </source>
</evidence>
<evidence type="ECO:0000256" key="6">
    <source>
        <dbReference type="ARBA" id="ARBA00023136"/>
    </source>
</evidence>
<dbReference type="InterPro" id="IPR051689">
    <property type="entry name" value="Sterol_desaturase/TMEM195"/>
</dbReference>
<feature type="transmembrane region" description="Helical" evidence="7">
    <location>
        <begin position="45"/>
        <end position="72"/>
    </location>
</feature>
<dbReference type="GO" id="GO:0050479">
    <property type="term" value="F:glyceryl-ether monooxygenase activity"/>
    <property type="evidence" value="ECO:0007669"/>
    <property type="project" value="TreeGrafter"/>
</dbReference>
<dbReference type="Pfam" id="PF04116">
    <property type="entry name" value="FA_hydroxylase"/>
    <property type="match status" value="1"/>
</dbReference>
<sequence>MNDWIQLLFSKFKSVSGVLIIILVIVEWSILFFTRKIESNKEGFVNILSYVLQTIPYVFFGKVLILGTMMWVYEYRLFTLGYNWYIWVLAYFVYDFMFYVLHYIGHKVRFFWCIHGVHHTAEEMKLTVAVRGSFLIFLHMPHTVLWLPIFGFDPFMIFIIELIAALYGLYEHASEKLVGRHVWLEHILITPSLHRVHHAKNHKYLDTNYGETFSIWDRMFGTLQKELDSDKPIYGLMGDSIDSKSIWQIQVVLWTELWRDINNASKWTDKVKYIFMYPGWNHIDGGKKATEYRLEALLKDAVNKKQNVTN</sequence>
<keyword evidence="5" id="KW-0443">Lipid metabolism</keyword>
<evidence type="ECO:0000256" key="7">
    <source>
        <dbReference type="SAM" id="Phobius"/>
    </source>
</evidence>
<keyword evidence="10" id="KW-1185">Reference proteome</keyword>
<feature type="transmembrane region" description="Helical" evidence="7">
    <location>
        <begin position="12"/>
        <end position="33"/>
    </location>
</feature>
<evidence type="ECO:0000256" key="1">
    <source>
        <dbReference type="ARBA" id="ARBA00004127"/>
    </source>
</evidence>
<gene>
    <name evidence="9" type="ORF">AWE51_16160</name>
</gene>
<organism evidence="9 10">
    <name type="scientific">Aquimarina aggregata</name>
    <dbReference type="NCBI Taxonomy" id="1642818"/>
    <lineage>
        <taxon>Bacteria</taxon>
        <taxon>Pseudomonadati</taxon>
        <taxon>Bacteroidota</taxon>
        <taxon>Flavobacteriia</taxon>
        <taxon>Flavobacteriales</taxon>
        <taxon>Flavobacteriaceae</taxon>
        <taxon>Aquimarina</taxon>
    </lineage>
</organism>
<dbReference type="OrthoDB" id="9770329at2"/>